<name>A0A1R4B517_9VIBR</name>
<accession>A0A1R4B517</accession>
<evidence type="ECO:0000313" key="1">
    <source>
        <dbReference type="EMBL" id="SJL84014.1"/>
    </source>
</evidence>
<dbReference type="Proteomes" id="UP000189475">
    <property type="component" value="Unassembled WGS sequence"/>
</dbReference>
<evidence type="ECO:0000313" key="2">
    <source>
        <dbReference type="Proteomes" id="UP000189475"/>
    </source>
</evidence>
<keyword evidence="2" id="KW-1185">Reference proteome</keyword>
<gene>
    <name evidence="1" type="ORF">VPAL9027_01994</name>
</gene>
<dbReference type="STRING" id="1918946.VPAL9027_01994"/>
<proteinExistence type="predicted"/>
<organism evidence="1 2">
    <name type="scientific">Vibrio palustris</name>
    <dbReference type="NCBI Taxonomy" id="1918946"/>
    <lineage>
        <taxon>Bacteria</taxon>
        <taxon>Pseudomonadati</taxon>
        <taxon>Pseudomonadota</taxon>
        <taxon>Gammaproteobacteria</taxon>
        <taxon>Vibrionales</taxon>
        <taxon>Vibrionaceae</taxon>
        <taxon>Vibrio</taxon>
    </lineage>
</organism>
<sequence>MEPFKISNELRDVVSPYPEAKLILDAAKRGGELAKHAIARQWLSEGIPYAFRYCPGIYEALRLWIGTRLSVEPKEINLTGSARLGQSLSPKKMGNPFNEGSDLDIFIVSSGLFERITSEFNEWSFEYESELIQASNDRENTFWRNNLQRCPKNINRGFIDCNVIPNREKYTLTRNISQTMYLLKQKLDITDNAPKISHASIRCYKSWDSYVRQVSLGFE</sequence>
<dbReference type="AlphaFoldDB" id="A0A1R4B517"/>
<reference evidence="1 2" key="1">
    <citation type="submission" date="2017-02" db="EMBL/GenBank/DDBJ databases">
        <authorList>
            <person name="Peterson S.W."/>
        </authorList>
    </citation>
    <scope>NUCLEOTIDE SEQUENCE [LARGE SCALE GENOMIC DNA]</scope>
    <source>
        <strain evidence="1 2">CECT 9027</strain>
    </source>
</reference>
<protein>
    <submittedName>
        <fullName evidence="1">Uncharacterized protein</fullName>
    </submittedName>
</protein>
<dbReference type="EMBL" id="FUFT01000005">
    <property type="protein sequence ID" value="SJL84014.1"/>
    <property type="molecule type" value="Genomic_DNA"/>
</dbReference>
<dbReference type="RefSeq" id="WP_235861856.1">
    <property type="nucleotide sequence ID" value="NZ_AP024888.1"/>
</dbReference>